<reference evidence="2 3" key="1">
    <citation type="submission" date="2022-10" db="EMBL/GenBank/DDBJ databases">
        <title>Defluviimonas sp. nov., isolated from ocean surface water.</title>
        <authorList>
            <person name="He W."/>
            <person name="Wang L."/>
            <person name="Zhang D.-F."/>
        </authorList>
    </citation>
    <scope>NUCLEOTIDE SEQUENCE [LARGE SCALE GENOMIC DNA]</scope>
    <source>
        <strain evidence="2 3">WL0002</strain>
    </source>
</reference>
<organism evidence="2 3">
    <name type="scientific">Albidovulum marisflavi</name>
    <dbReference type="NCBI Taxonomy" id="2984159"/>
    <lineage>
        <taxon>Bacteria</taxon>
        <taxon>Pseudomonadati</taxon>
        <taxon>Pseudomonadota</taxon>
        <taxon>Alphaproteobacteria</taxon>
        <taxon>Rhodobacterales</taxon>
        <taxon>Paracoccaceae</taxon>
        <taxon>Albidovulum</taxon>
    </lineage>
</organism>
<dbReference type="Pfam" id="PF22029">
    <property type="entry name" value="PhyR_sigma2"/>
    <property type="match status" value="1"/>
</dbReference>
<dbReference type="SUPFAM" id="SSF88946">
    <property type="entry name" value="Sigma2 domain of RNA polymerase sigma factors"/>
    <property type="match status" value="1"/>
</dbReference>
<protein>
    <recommendedName>
        <fullName evidence="1">PhyR sigma2 domain-containing protein</fullName>
    </recommendedName>
</protein>
<dbReference type="Proteomes" id="UP001652542">
    <property type="component" value="Unassembled WGS sequence"/>
</dbReference>
<evidence type="ECO:0000259" key="1">
    <source>
        <dbReference type="Pfam" id="PF22029"/>
    </source>
</evidence>
<proteinExistence type="predicted"/>
<keyword evidence="3" id="KW-1185">Reference proteome</keyword>
<sequence length="68" mass="7769">MKSPAKMDILLPELRAYARSLHSQPDISEDLVQDAVERTLKLSNIARALCELRPWMFRVSTLTCLQPT</sequence>
<accession>A0ABT2ZES0</accession>
<gene>
    <name evidence="2" type="ORF">OEW28_13305</name>
</gene>
<feature type="domain" description="PhyR sigma2" evidence="1">
    <location>
        <begin position="11"/>
        <end position="59"/>
    </location>
</feature>
<dbReference type="EMBL" id="JAOWKY010000003">
    <property type="protein sequence ID" value="MCV2869606.1"/>
    <property type="molecule type" value="Genomic_DNA"/>
</dbReference>
<dbReference type="InterPro" id="IPR053866">
    <property type="entry name" value="PhyR_sigma2"/>
</dbReference>
<comment type="caution">
    <text evidence="2">The sequence shown here is derived from an EMBL/GenBank/DDBJ whole genome shotgun (WGS) entry which is preliminary data.</text>
</comment>
<dbReference type="Gene3D" id="1.10.1740.10">
    <property type="match status" value="1"/>
</dbReference>
<name>A0ABT2ZES0_9RHOB</name>
<dbReference type="RefSeq" id="WP_263735255.1">
    <property type="nucleotide sequence ID" value="NZ_JAOWKY010000003.1"/>
</dbReference>
<evidence type="ECO:0000313" key="3">
    <source>
        <dbReference type="Proteomes" id="UP001652542"/>
    </source>
</evidence>
<dbReference type="InterPro" id="IPR013325">
    <property type="entry name" value="RNA_pol_sigma_r2"/>
</dbReference>
<evidence type="ECO:0000313" key="2">
    <source>
        <dbReference type="EMBL" id="MCV2869606.1"/>
    </source>
</evidence>